<dbReference type="Proteomes" id="UP000017559">
    <property type="component" value="Unassembled WGS sequence"/>
</dbReference>
<comment type="caution">
    <text evidence="3">The sequence shown here is derived from an EMBL/GenBank/DDBJ whole genome shotgun (WGS) entry which is preliminary data.</text>
</comment>
<feature type="compositionally biased region" description="Low complexity" evidence="2">
    <location>
        <begin position="284"/>
        <end position="316"/>
    </location>
</feature>
<keyword evidence="4" id="KW-1185">Reference proteome</keyword>
<feature type="compositionally biased region" description="Polar residues" evidence="2">
    <location>
        <begin position="317"/>
        <end position="335"/>
    </location>
</feature>
<keyword evidence="1" id="KW-0175">Coiled coil</keyword>
<dbReference type="AlphaFoldDB" id="V2X7B6"/>
<protein>
    <submittedName>
        <fullName evidence="3">Uncharacterized protein</fullName>
    </submittedName>
</protein>
<feature type="region of interest" description="Disordered" evidence="2">
    <location>
        <begin position="271"/>
        <end position="353"/>
    </location>
</feature>
<gene>
    <name evidence="3" type="ORF">Moror_13924</name>
</gene>
<feature type="coiled-coil region" evidence="1">
    <location>
        <begin position="104"/>
        <end position="131"/>
    </location>
</feature>
<proteinExistence type="predicted"/>
<evidence type="ECO:0000256" key="2">
    <source>
        <dbReference type="SAM" id="MobiDB-lite"/>
    </source>
</evidence>
<name>V2X7B6_MONRO</name>
<evidence type="ECO:0000256" key="1">
    <source>
        <dbReference type="SAM" id="Coils"/>
    </source>
</evidence>
<reference evidence="3 4" key="1">
    <citation type="journal article" date="2014" name="BMC Genomics">
        <title>Genome and secretome analysis of the hemibiotrophic fungal pathogen, Moniliophthora roreri, which causes frosty pod rot disease of cacao: mechanisms of the biotrophic and necrotrophic phases.</title>
        <authorList>
            <person name="Meinhardt L.W."/>
            <person name="Costa G.G.L."/>
            <person name="Thomazella D.P.T."/>
            <person name="Teixeira P.J.P.L."/>
            <person name="Carazzolle M.F."/>
            <person name="Schuster S.C."/>
            <person name="Carlson J.E."/>
            <person name="Guiltinan M.J."/>
            <person name="Mieczkowski P."/>
            <person name="Farmer A."/>
            <person name="Ramaraj T."/>
            <person name="Crozier J."/>
            <person name="Davis R.E."/>
            <person name="Shao J."/>
            <person name="Melnick R.L."/>
            <person name="Pereira G.A.G."/>
            <person name="Bailey B.A."/>
        </authorList>
    </citation>
    <scope>NUCLEOTIDE SEQUENCE [LARGE SCALE GENOMIC DNA]</scope>
    <source>
        <strain evidence="3 4">MCA 2997</strain>
    </source>
</reference>
<feature type="compositionally biased region" description="Polar residues" evidence="2">
    <location>
        <begin position="271"/>
        <end position="283"/>
    </location>
</feature>
<feature type="region of interest" description="Disordered" evidence="2">
    <location>
        <begin position="26"/>
        <end position="74"/>
    </location>
</feature>
<organism evidence="3 4">
    <name type="scientific">Moniliophthora roreri (strain MCA 2997)</name>
    <name type="common">Cocoa frosty pod rot fungus</name>
    <name type="synonym">Crinipellis roreri</name>
    <dbReference type="NCBI Taxonomy" id="1381753"/>
    <lineage>
        <taxon>Eukaryota</taxon>
        <taxon>Fungi</taxon>
        <taxon>Dikarya</taxon>
        <taxon>Basidiomycota</taxon>
        <taxon>Agaricomycotina</taxon>
        <taxon>Agaricomycetes</taxon>
        <taxon>Agaricomycetidae</taxon>
        <taxon>Agaricales</taxon>
        <taxon>Marasmiineae</taxon>
        <taxon>Marasmiaceae</taxon>
        <taxon>Moniliophthora</taxon>
    </lineage>
</organism>
<evidence type="ECO:0000313" key="3">
    <source>
        <dbReference type="EMBL" id="ESK95078.1"/>
    </source>
</evidence>
<sequence>MSDRDYDLRTFCEAPKVIPKVCPIPTDEKNGSDVADSIINTRRKRSKTDTGVSPRDRTSRLVPDTSTHHDCQPPNINLNRFLKLKRPESQPDFSKQLLEKDDRIATLASENLKLLHENESLRKKCEDLQQNRAFNQLSIEHQKTIETNRDLMKQLQHTKGELELKANALDTVLHQIQDLERAGCITINIGHRVQCQDSKADPPLCPAYHESFLSSITPTQPPSPSPCYKPLTHPETPIRSANFFLSAQTHLVQSIPSTALRAVEITNQDMPRLQTSISQPSSWTKTPETLTATTSTSATLLDSSRSTISRSNSEQSLQYPSPSRHPTPTSITKSMSPEPPILGSKRSPSPSVRCQKRIKLEESGGDDPASRPETRTVSLDQATACSLHQKGQEEQNVHLERGRDGLFKEEEIIPHLFESDGEDGELLICPFCLVSSTAPPQNFVDAPVAGLLQHYKEYHPHILAKVCREGLDFLYSP</sequence>
<dbReference type="EMBL" id="AWSO01000114">
    <property type="protein sequence ID" value="ESK95078.1"/>
    <property type="molecule type" value="Genomic_DNA"/>
</dbReference>
<dbReference type="KEGG" id="mrr:Moror_13924"/>
<dbReference type="OrthoDB" id="10409727at2759"/>
<accession>V2X7B6</accession>
<evidence type="ECO:0000313" key="4">
    <source>
        <dbReference type="Proteomes" id="UP000017559"/>
    </source>
</evidence>
<dbReference type="HOGENOM" id="CLU_572492_0_0_1"/>